<reference evidence="13 14" key="1">
    <citation type="submission" date="2020-08" db="EMBL/GenBank/DDBJ databases">
        <title>Genomic Encyclopedia of Type Strains, Phase III (KMG-III): the genomes of soil and plant-associated and newly described type strains.</title>
        <authorList>
            <person name="Whitman W."/>
        </authorList>
    </citation>
    <scope>NUCLEOTIDE SEQUENCE [LARGE SCALE GENOMIC DNA]</scope>
    <source>
        <strain evidence="13 14">CECT 8234</strain>
    </source>
</reference>
<dbReference type="GO" id="GO:0033499">
    <property type="term" value="P:galactose catabolic process via UDP-galactose, Leloir pathway"/>
    <property type="evidence" value="ECO:0007669"/>
    <property type="project" value="TreeGrafter"/>
</dbReference>
<keyword evidence="14" id="KW-1185">Reference proteome</keyword>
<protein>
    <recommendedName>
        <fullName evidence="6 11">UDP-glucose 4-epimerase</fullName>
        <ecNumber evidence="5 11">5.1.3.2</ecNumber>
    </recommendedName>
</protein>
<evidence type="ECO:0000256" key="2">
    <source>
        <dbReference type="ARBA" id="ARBA00001911"/>
    </source>
</evidence>
<accession>A0A7W5C809</accession>
<evidence type="ECO:0000256" key="7">
    <source>
        <dbReference type="ARBA" id="ARBA00023027"/>
    </source>
</evidence>
<evidence type="ECO:0000256" key="1">
    <source>
        <dbReference type="ARBA" id="ARBA00000083"/>
    </source>
</evidence>
<dbReference type="PANTHER" id="PTHR43725:SF53">
    <property type="entry name" value="UDP-ARABINOSE 4-EPIMERASE 1"/>
    <property type="match status" value="1"/>
</dbReference>
<dbReference type="PANTHER" id="PTHR43725">
    <property type="entry name" value="UDP-GLUCOSE 4-EPIMERASE"/>
    <property type="match status" value="1"/>
</dbReference>
<dbReference type="RefSeq" id="WP_183562322.1">
    <property type="nucleotide sequence ID" value="NZ_CBCSLB010000005.1"/>
</dbReference>
<dbReference type="CDD" id="cd05247">
    <property type="entry name" value="UDP_G4E_1_SDR_e"/>
    <property type="match status" value="1"/>
</dbReference>
<evidence type="ECO:0000313" key="14">
    <source>
        <dbReference type="Proteomes" id="UP000518605"/>
    </source>
</evidence>
<comment type="pathway">
    <text evidence="3 11">Carbohydrate metabolism; galactose metabolism.</text>
</comment>
<evidence type="ECO:0000256" key="10">
    <source>
        <dbReference type="ARBA" id="ARBA00023277"/>
    </source>
</evidence>
<evidence type="ECO:0000256" key="8">
    <source>
        <dbReference type="ARBA" id="ARBA00023144"/>
    </source>
</evidence>
<evidence type="ECO:0000256" key="3">
    <source>
        <dbReference type="ARBA" id="ARBA00004947"/>
    </source>
</evidence>
<dbReference type="InterPro" id="IPR036291">
    <property type="entry name" value="NAD(P)-bd_dom_sf"/>
</dbReference>
<dbReference type="InterPro" id="IPR005886">
    <property type="entry name" value="UDP_G4E"/>
</dbReference>
<sequence>MAVLVTGGAGYIGSHAVAALQERGEEIVIVDNMQQGHRKALLGGKLYEGDLRDAAFMDTVFQENEIDAVIHFAANSLVGESMKDPGKYYHNNVFGTLCLLEKMNEYNVRKIVFSSTAATYGEPENVPIDEYDRTLPTNAYGETKLAMEKMMKWFDVAHNIKFVSLRYFNAAGAHESGKIGEDHSPETHLIPIVLQAALGQRPHISVFGEDYETADGTCIRDYIHVSDLADAHVLAVDRLRGGADSAVYNLGNGTGFSVKQVIEIARAVTGKEIPAVFEARRAGDPATLVASSDRARKELGWNPKRDKLEDIIKSAWSWHEANPNGYGDK</sequence>
<evidence type="ECO:0000259" key="12">
    <source>
        <dbReference type="Pfam" id="PF01370"/>
    </source>
</evidence>
<dbReference type="EMBL" id="JACHXW010000006">
    <property type="protein sequence ID" value="MBB3152400.1"/>
    <property type="molecule type" value="Genomic_DNA"/>
</dbReference>
<evidence type="ECO:0000256" key="4">
    <source>
        <dbReference type="ARBA" id="ARBA00007637"/>
    </source>
</evidence>
<keyword evidence="8" id="KW-0299">Galactose metabolism</keyword>
<dbReference type="SUPFAM" id="SSF51735">
    <property type="entry name" value="NAD(P)-binding Rossmann-fold domains"/>
    <property type="match status" value="1"/>
</dbReference>
<name>A0A7W5C809_9BACL</name>
<dbReference type="Pfam" id="PF01370">
    <property type="entry name" value="Epimerase"/>
    <property type="match status" value="1"/>
</dbReference>
<dbReference type="Proteomes" id="UP000518605">
    <property type="component" value="Unassembled WGS sequence"/>
</dbReference>
<gene>
    <name evidence="13" type="ORF">FHS16_002450</name>
</gene>
<dbReference type="EC" id="5.1.3.2" evidence="5 11"/>
<dbReference type="InterPro" id="IPR001509">
    <property type="entry name" value="Epimerase_deHydtase"/>
</dbReference>
<dbReference type="AlphaFoldDB" id="A0A7W5C809"/>
<evidence type="ECO:0000256" key="11">
    <source>
        <dbReference type="RuleBase" id="RU366046"/>
    </source>
</evidence>
<evidence type="ECO:0000313" key="13">
    <source>
        <dbReference type="EMBL" id="MBB3152400.1"/>
    </source>
</evidence>
<dbReference type="GO" id="GO:0003978">
    <property type="term" value="F:UDP-glucose 4-epimerase activity"/>
    <property type="evidence" value="ECO:0007669"/>
    <property type="project" value="UniProtKB-UniRule"/>
</dbReference>
<evidence type="ECO:0000256" key="6">
    <source>
        <dbReference type="ARBA" id="ARBA00018569"/>
    </source>
</evidence>
<comment type="cofactor">
    <cofactor evidence="2 11">
        <name>NAD(+)</name>
        <dbReference type="ChEBI" id="CHEBI:57540"/>
    </cofactor>
</comment>
<keyword evidence="9 11" id="KW-0413">Isomerase</keyword>
<feature type="domain" description="NAD-dependent epimerase/dehydratase" evidence="12">
    <location>
        <begin position="3"/>
        <end position="251"/>
    </location>
</feature>
<dbReference type="UniPathway" id="UPA00214"/>
<dbReference type="Gene3D" id="3.40.50.720">
    <property type="entry name" value="NAD(P)-binding Rossmann-like Domain"/>
    <property type="match status" value="1"/>
</dbReference>
<comment type="caution">
    <text evidence="13">The sequence shown here is derived from an EMBL/GenBank/DDBJ whole genome shotgun (WGS) entry which is preliminary data.</text>
</comment>
<comment type="subunit">
    <text evidence="11">Homodimer.</text>
</comment>
<comment type="catalytic activity">
    <reaction evidence="1 11">
        <text>UDP-alpha-D-glucose = UDP-alpha-D-galactose</text>
        <dbReference type="Rhea" id="RHEA:22168"/>
        <dbReference type="ChEBI" id="CHEBI:58885"/>
        <dbReference type="ChEBI" id="CHEBI:66914"/>
        <dbReference type="EC" id="5.1.3.2"/>
    </reaction>
</comment>
<evidence type="ECO:0000256" key="9">
    <source>
        <dbReference type="ARBA" id="ARBA00023235"/>
    </source>
</evidence>
<comment type="similarity">
    <text evidence="4 11">Belongs to the NAD(P)-dependent epimerase/dehydratase family.</text>
</comment>
<evidence type="ECO:0000256" key="5">
    <source>
        <dbReference type="ARBA" id="ARBA00013189"/>
    </source>
</evidence>
<proteinExistence type="inferred from homology"/>
<dbReference type="NCBIfam" id="TIGR01179">
    <property type="entry name" value="galE"/>
    <property type="match status" value="1"/>
</dbReference>
<organism evidence="13 14">
    <name type="scientific">Paenibacillus endophyticus</name>
    <dbReference type="NCBI Taxonomy" id="1294268"/>
    <lineage>
        <taxon>Bacteria</taxon>
        <taxon>Bacillati</taxon>
        <taxon>Bacillota</taxon>
        <taxon>Bacilli</taxon>
        <taxon>Bacillales</taxon>
        <taxon>Paenibacillaceae</taxon>
        <taxon>Paenibacillus</taxon>
    </lineage>
</organism>
<keyword evidence="7 11" id="KW-0520">NAD</keyword>
<dbReference type="Gene3D" id="3.90.25.10">
    <property type="entry name" value="UDP-galactose 4-epimerase, domain 1"/>
    <property type="match status" value="1"/>
</dbReference>
<keyword evidence="10 11" id="KW-0119">Carbohydrate metabolism</keyword>